<organism evidence="2 3">
    <name type="scientific">Striga asiatica</name>
    <name type="common">Asiatic witchweed</name>
    <name type="synonym">Buchnera asiatica</name>
    <dbReference type="NCBI Taxonomy" id="4170"/>
    <lineage>
        <taxon>Eukaryota</taxon>
        <taxon>Viridiplantae</taxon>
        <taxon>Streptophyta</taxon>
        <taxon>Embryophyta</taxon>
        <taxon>Tracheophyta</taxon>
        <taxon>Spermatophyta</taxon>
        <taxon>Magnoliopsida</taxon>
        <taxon>eudicotyledons</taxon>
        <taxon>Gunneridae</taxon>
        <taxon>Pentapetalae</taxon>
        <taxon>asterids</taxon>
        <taxon>lamiids</taxon>
        <taxon>Lamiales</taxon>
        <taxon>Orobanchaceae</taxon>
        <taxon>Buchnereae</taxon>
        <taxon>Striga</taxon>
    </lineage>
</organism>
<dbReference type="EMBL" id="BKCP01005028">
    <property type="protein sequence ID" value="GER35826.1"/>
    <property type="molecule type" value="Genomic_DNA"/>
</dbReference>
<dbReference type="OrthoDB" id="919440at2759"/>
<evidence type="ECO:0000313" key="2">
    <source>
        <dbReference type="EMBL" id="GER35826.1"/>
    </source>
</evidence>
<accession>A0A5A7PT83</accession>
<dbReference type="Pfam" id="PF12274">
    <property type="entry name" value="DUF3615"/>
    <property type="match status" value="1"/>
</dbReference>
<dbReference type="InterPro" id="IPR022059">
    <property type="entry name" value="DUF3615"/>
</dbReference>
<gene>
    <name evidence="2" type="ORF">STAS_12132</name>
</gene>
<evidence type="ECO:0000313" key="3">
    <source>
        <dbReference type="Proteomes" id="UP000325081"/>
    </source>
</evidence>
<protein>
    <submittedName>
        <fullName evidence="2">Peptide chain release factor 1</fullName>
    </submittedName>
</protein>
<dbReference type="PANTHER" id="PTHR34710">
    <property type="entry name" value="OS03G0834100 PROTEIN"/>
    <property type="match status" value="1"/>
</dbReference>
<sequence length="296" mass="34206">MSSRLLDFTISCARKGRMIFVRQISDSRTPMRSTPITQKSQTDEKRIVAWAKEAFFSLLHRVHILCTKGKLMKRYTGKEIAETVLCEYNKKHVLDDKELYFFGPGCSLEFDQEYCYWWHLNIEARLCRSGPNNAKPLLLFVELNTSETNYLSALSLVAPTDKFNGCQKCWSFLSHPRYGFRAGFDASKASDPKQLLEDDAVKLSQLALQDYNETHGFGMQQFTCTGISMDFAEKCTRWVHVNFEARVGFDHRELLRLMFAEFYLENDDKYVLATLSPAEPEEQQNTIESWTDGYPG</sequence>
<dbReference type="AlphaFoldDB" id="A0A5A7PT83"/>
<feature type="domain" description="DUF3615" evidence="1">
    <location>
        <begin position="205"/>
        <end position="272"/>
    </location>
</feature>
<dbReference type="Proteomes" id="UP000325081">
    <property type="component" value="Unassembled WGS sequence"/>
</dbReference>
<name>A0A5A7PT83_STRAF</name>
<keyword evidence="3" id="KW-1185">Reference proteome</keyword>
<evidence type="ECO:0000259" key="1">
    <source>
        <dbReference type="Pfam" id="PF12274"/>
    </source>
</evidence>
<comment type="caution">
    <text evidence="2">The sequence shown here is derived from an EMBL/GenBank/DDBJ whole genome shotgun (WGS) entry which is preliminary data.</text>
</comment>
<dbReference type="PANTHER" id="PTHR34710:SF20">
    <property type="entry name" value="OS10G0550200 PROTEIN"/>
    <property type="match status" value="1"/>
</dbReference>
<proteinExistence type="predicted"/>
<reference evidence="3" key="1">
    <citation type="journal article" date="2019" name="Curr. Biol.">
        <title>Genome Sequence of Striga asiatica Provides Insight into the Evolution of Plant Parasitism.</title>
        <authorList>
            <person name="Yoshida S."/>
            <person name="Kim S."/>
            <person name="Wafula E.K."/>
            <person name="Tanskanen J."/>
            <person name="Kim Y.M."/>
            <person name="Honaas L."/>
            <person name="Yang Z."/>
            <person name="Spallek T."/>
            <person name="Conn C.E."/>
            <person name="Ichihashi Y."/>
            <person name="Cheong K."/>
            <person name="Cui S."/>
            <person name="Der J.P."/>
            <person name="Gundlach H."/>
            <person name="Jiao Y."/>
            <person name="Hori C."/>
            <person name="Ishida J.K."/>
            <person name="Kasahara H."/>
            <person name="Kiba T."/>
            <person name="Kim M.S."/>
            <person name="Koo N."/>
            <person name="Laohavisit A."/>
            <person name="Lee Y.H."/>
            <person name="Lumba S."/>
            <person name="McCourt P."/>
            <person name="Mortimer J.C."/>
            <person name="Mutuku J.M."/>
            <person name="Nomura T."/>
            <person name="Sasaki-Sekimoto Y."/>
            <person name="Seto Y."/>
            <person name="Wang Y."/>
            <person name="Wakatake T."/>
            <person name="Sakakibara H."/>
            <person name="Demura T."/>
            <person name="Yamaguchi S."/>
            <person name="Yoneyama K."/>
            <person name="Manabe R.I."/>
            <person name="Nelson D.C."/>
            <person name="Schulman A.H."/>
            <person name="Timko M.P."/>
            <person name="dePamphilis C.W."/>
            <person name="Choi D."/>
            <person name="Shirasu K."/>
        </authorList>
    </citation>
    <scope>NUCLEOTIDE SEQUENCE [LARGE SCALE GENOMIC DNA]</scope>
    <source>
        <strain evidence="3">cv. UVA1</strain>
    </source>
</reference>